<keyword evidence="2" id="KW-1185">Reference proteome</keyword>
<proteinExistence type="predicted"/>
<evidence type="ECO:0000313" key="1">
    <source>
        <dbReference type="EMBL" id="GGM92516.1"/>
    </source>
</evidence>
<sequence>MMNIELQARVAEFGGLSIKERLLIRFMKSRNIVGKGWRGVLANADPFFNTKLGGDYLTSVAQAVSDNSRGNVDRIERVTVALEKVAGITPVSVV</sequence>
<evidence type="ECO:0000313" key="2">
    <source>
        <dbReference type="Proteomes" id="UP000632339"/>
    </source>
</evidence>
<organism evidence="1 2">
    <name type="scientific">Dyadobacter beijingensis</name>
    <dbReference type="NCBI Taxonomy" id="365489"/>
    <lineage>
        <taxon>Bacteria</taxon>
        <taxon>Pseudomonadati</taxon>
        <taxon>Bacteroidota</taxon>
        <taxon>Cytophagia</taxon>
        <taxon>Cytophagales</taxon>
        <taxon>Spirosomataceae</taxon>
        <taxon>Dyadobacter</taxon>
    </lineage>
</organism>
<dbReference type="EMBL" id="BMLI01000001">
    <property type="protein sequence ID" value="GGM92516.1"/>
    <property type="molecule type" value="Genomic_DNA"/>
</dbReference>
<comment type="caution">
    <text evidence="1">The sequence shown here is derived from an EMBL/GenBank/DDBJ whole genome shotgun (WGS) entry which is preliminary data.</text>
</comment>
<dbReference type="Proteomes" id="UP000632339">
    <property type="component" value="Unassembled WGS sequence"/>
</dbReference>
<reference evidence="2" key="1">
    <citation type="journal article" date="2019" name="Int. J. Syst. Evol. Microbiol.">
        <title>The Global Catalogue of Microorganisms (GCM) 10K type strain sequencing project: providing services to taxonomists for standard genome sequencing and annotation.</title>
        <authorList>
            <consortium name="The Broad Institute Genomics Platform"/>
            <consortium name="The Broad Institute Genome Sequencing Center for Infectious Disease"/>
            <person name="Wu L."/>
            <person name="Ma J."/>
        </authorList>
    </citation>
    <scope>NUCLEOTIDE SEQUENCE [LARGE SCALE GENOMIC DNA]</scope>
    <source>
        <strain evidence="2">CGMCC 1.6375</strain>
    </source>
</reference>
<dbReference type="RefSeq" id="WP_019943331.1">
    <property type="nucleotide sequence ID" value="NZ_BMLI01000001.1"/>
</dbReference>
<accession>A0ABQ2HXA8</accession>
<protein>
    <submittedName>
        <fullName evidence="1">Uncharacterized protein</fullName>
    </submittedName>
</protein>
<gene>
    <name evidence="1" type="ORF">GCM10010967_27140</name>
</gene>
<name>A0ABQ2HXA8_9BACT</name>